<comment type="caution">
    <text evidence="1">The sequence shown here is derived from an EMBL/GenBank/DDBJ whole genome shotgun (WGS) entry which is preliminary data.</text>
</comment>
<evidence type="ECO:0000313" key="2">
    <source>
        <dbReference type="Proteomes" id="UP001304895"/>
    </source>
</evidence>
<reference evidence="1" key="1">
    <citation type="journal article" date="2023" name="Mol. Phylogenet. Evol.">
        <title>Genome-scale phylogeny and comparative genomics of the fungal order Sordariales.</title>
        <authorList>
            <person name="Hensen N."/>
            <person name="Bonometti L."/>
            <person name="Westerberg I."/>
            <person name="Brannstrom I.O."/>
            <person name="Guillou S."/>
            <person name="Cros-Aarteil S."/>
            <person name="Calhoun S."/>
            <person name="Haridas S."/>
            <person name="Kuo A."/>
            <person name="Mondo S."/>
            <person name="Pangilinan J."/>
            <person name="Riley R."/>
            <person name="LaButti K."/>
            <person name="Andreopoulos B."/>
            <person name="Lipzen A."/>
            <person name="Chen C."/>
            <person name="Yan M."/>
            <person name="Daum C."/>
            <person name="Ng V."/>
            <person name="Clum A."/>
            <person name="Steindorff A."/>
            <person name="Ohm R.A."/>
            <person name="Martin F."/>
            <person name="Silar P."/>
            <person name="Natvig D.O."/>
            <person name="Lalanne C."/>
            <person name="Gautier V."/>
            <person name="Ament-Velasquez S.L."/>
            <person name="Kruys A."/>
            <person name="Hutchinson M.I."/>
            <person name="Powell A.J."/>
            <person name="Barry K."/>
            <person name="Miller A.N."/>
            <person name="Grigoriev I.V."/>
            <person name="Debuchy R."/>
            <person name="Gladieux P."/>
            <person name="Hiltunen Thoren M."/>
            <person name="Johannesson H."/>
        </authorList>
    </citation>
    <scope>NUCLEOTIDE SEQUENCE</scope>
    <source>
        <strain evidence="1">CBS 123565</strain>
    </source>
</reference>
<gene>
    <name evidence="1" type="ORF">BT67DRAFT_477658</name>
</gene>
<proteinExistence type="predicted"/>
<reference evidence="1" key="2">
    <citation type="submission" date="2023-05" db="EMBL/GenBank/DDBJ databases">
        <authorList>
            <consortium name="Lawrence Berkeley National Laboratory"/>
            <person name="Steindorff A."/>
            <person name="Hensen N."/>
            <person name="Bonometti L."/>
            <person name="Westerberg I."/>
            <person name="Brannstrom I.O."/>
            <person name="Guillou S."/>
            <person name="Cros-Aarteil S."/>
            <person name="Calhoun S."/>
            <person name="Haridas S."/>
            <person name="Kuo A."/>
            <person name="Mondo S."/>
            <person name="Pangilinan J."/>
            <person name="Riley R."/>
            <person name="Labutti K."/>
            <person name="Andreopoulos B."/>
            <person name="Lipzen A."/>
            <person name="Chen C."/>
            <person name="Yanf M."/>
            <person name="Daum C."/>
            <person name="Ng V."/>
            <person name="Clum A."/>
            <person name="Ohm R."/>
            <person name="Martin F."/>
            <person name="Silar P."/>
            <person name="Natvig D."/>
            <person name="Lalanne C."/>
            <person name="Gautier V."/>
            <person name="Ament-Velasquez S.L."/>
            <person name="Kruys A."/>
            <person name="Hutchinson M.I."/>
            <person name="Powell A.J."/>
            <person name="Barry K."/>
            <person name="Miller A.N."/>
            <person name="Grigoriev I.V."/>
            <person name="Debuchy R."/>
            <person name="Gladieux P."/>
            <person name="Thoren M.H."/>
            <person name="Johannesson H."/>
        </authorList>
    </citation>
    <scope>NUCLEOTIDE SEQUENCE</scope>
    <source>
        <strain evidence="1">CBS 123565</strain>
    </source>
</reference>
<keyword evidence="2" id="KW-1185">Reference proteome</keyword>
<dbReference type="AlphaFoldDB" id="A0AAN6UJB5"/>
<sequence>MQNLTVHTAIDNECTVHASFDLAFLALDNGEEKRASEPARPPNERYWRLEYSHILGYGLVSNQL</sequence>
<dbReference type="EMBL" id="MU853410">
    <property type="protein sequence ID" value="KAK4133918.1"/>
    <property type="molecule type" value="Genomic_DNA"/>
</dbReference>
<name>A0AAN6UJB5_9PEZI</name>
<protein>
    <submittedName>
        <fullName evidence="1">Uncharacterized protein</fullName>
    </submittedName>
</protein>
<dbReference type="Proteomes" id="UP001304895">
    <property type="component" value="Unassembled WGS sequence"/>
</dbReference>
<accession>A0AAN6UJB5</accession>
<organism evidence="1 2">
    <name type="scientific">Trichocladium antarcticum</name>
    <dbReference type="NCBI Taxonomy" id="1450529"/>
    <lineage>
        <taxon>Eukaryota</taxon>
        <taxon>Fungi</taxon>
        <taxon>Dikarya</taxon>
        <taxon>Ascomycota</taxon>
        <taxon>Pezizomycotina</taxon>
        <taxon>Sordariomycetes</taxon>
        <taxon>Sordariomycetidae</taxon>
        <taxon>Sordariales</taxon>
        <taxon>Chaetomiaceae</taxon>
        <taxon>Trichocladium</taxon>
    </lineage>
</organism>
<evidence type="ECO:0000313" key="1">
    <source>
        <dbReference type="EMBL" id="KAK4133918.1"/>
    </source>
</evidence>